<organism evidence="16 17">
    <name type="scientific">Penicillium brevicompactum</name>
    <dbReference type="NCBI Taxonomy" id="5074"/>
    <lineage>
        <taxon>Eukaryota</taxon>
        <taxon>Fungi</taxon>
        <taxon>Dikarya</taxon>
        <taxon>Ascomycota</taxon>
        <taxon>Pezizomycotina</taxon>
        <taxon>Eurotiomycetes</taxon>
        <taxon>Eurotiomycetidae</taxon>
        <taxon>Eurotiales</taxon>
        <taxon>Aspergillaceae</taxon>
        <taxon>Penicillium</taxon>
    </lineage>
</organism>
<feature type="domain" description="Histidine kinase" evidence="14">
    <location>
        <begin position="771"/>
        <end position="1007"/>
    </location>
</feature>
<name>A0A9W9Q8U0_PENBR</name>
<evidence type="ECO:0000256" key="4">
    <source>
        <dbReference type="ARBA" id="ARBA00022679"/>
    </source>
</evidence>
<reference evidence="16" key="2">
    <citation type="journal article" date="2023" name="IMA Fungus">
        <title>Comparative genomic study of the Penicillium genus elucidates a diverse pangenome and 15 lateral gene transfer events.</title>
        <authorList>
            <person name="Petersen C."/>
            <person name="Sorensen T."/>
            <person name="Nielsen M.R."/>
            <person name="Sondergaard T.E."/>
            <person name="Sorensen J.L."/>
            <person name="Fitzpatrick D.A."/>
            <person name="Frisvad J.C."/>
            <person name="Nielsen K.L."/>
        </authorList>
    </citation>
    <scope>NUCLEOTIDE SEQUENCE</scope>
    <source>
        <strain evidence="16">IBT 35673</strain>
    </source>
</reference>
<feature type="compositionally biased region" description="Low complexity" evidence="12">
    <location>
        <begin position="16"/>
        <end position="42"/>
    </location>
</feature>
<dbReference type="PANTHER" id="PTHR43065">
    <property type="entry name" value="SENSOR HISTIDINE KINASE"/>
    <property type="match status" value="1"/>
</dbReference>
<dbReference type="PRINTS" id="PR01033">
    <property type="entry name" value="PHYTOCHROME"/>
</dbReference>
<evidence type="ECO:0008006" key="18">
    <source>
        <dbReference type="Google" id="ProtNLM"/>
    </source>
</evidence>
<sequence length="1284" mass="141969">MSSQNSSGCDRENSQTSRPSLNNSNRTNSNTQSVSTQTLSNSRQDGSTSQGDGRISSTGLSGSEHVYPIRSLVSMNPPNVTSPPVLEEVKETSSQPEDPPILDSDALTDAQTPHSNDHLPLISHKSLSVNDEVSSNTPATGDLEHTKDFFGPIEPVNRDTAPPENHNYVTSRFEHAFSENGHTVMLGDSNKTLKRCEDEPIRTPGAIQRFGALIALREESPNQLVVRAVSENSEQIIGFAPQRLFDLESFTDILDEDQSLTFLEHLDIVRDDSYDLIIDGPEVFLLAIQGPYGKITRFWCATHVSQENKDIIICEFELVEDHLNPLNVEEQRRPETPTNTLKTDPPPSKEQYLQSTTSASHSVRSIRDVRRRKGDGAAMQVFGVLSQIQAQLAQVTDQDMLLQVAAGLVKELVGFHRVLVYQFDHQANGRVVAELMDPDITLDLYRGLHFPASDIPAQARELYKVNKVRLLYDRDHVTARLICRSLEDLETPLDMSHAYLRAMSPIHAKYLANMEVRSSMSISINAYDDLWGLISCHSYGDDGMRVSFPVRKLCRLVGDTVARNIERINHASDLQARVMVNTIPKEADPSKYIVGTSDDLLQLFQANYGVLSIGNEAKLFGSKSNSQEALALLQYIRLRNVTSVLTSHDIGKDFPDFSFPPGLKRISGLLCAPMGPDGSEFIVFFRVGKLTTINWAGNPHKPAGGGIGPLTPRQSFKEFREITLSESKHWSESDISTAAILGSVYGKFIQVWRQKEVLKQNSQLTRLLLSNSAHEVRTPLNAVINYLEIAMEGTLDQETRENLVRSHSASQSLVYIVNDLLDLATESGQQLVKNEPFELEPTLHDAFEMLAGEAKRKCISYTSNIRPGLPDAVLGDQRRVRQIFVNLISNAIENTSKGGVSVEAQLCSVEDDRALLEMSVVDTGSGMSKPRLEQLFRELEEVYAHEYWIGGGHDNAQDPGDGGEKQRVLGIGLAMTARIVHTMRGQLTVKSTEGKGSRFKIILPFELPGELSSLSSQNQTRTEYLDMPASPSILEGEVTMLVDNDKNKIEDTAQDARISPDSDDRGQPQQDELSLPQNQDTAPRRLSQSDEDLQTSLSNNQQQPDKTHSLESATPSHTHASTPPSRKTPLNILVAEDNPVNSRILEKRLTKNGHMVRLANNGKACVDAILSGSETPDVILMDIQMPIIDGKEATRLIREAESNQSQSSDSNPKTQLTRVPIFAVSASIEEKNKKEYIDAGFDGWVLKPIDFAILNSILAGIHDSEARAGAAKVSEWGTGGWFAL</sequence>
<dbReference type="SUPFAM" id="SSF55785">
    <property type="entry name" value="PYP-like sensor domain (PAS domain)"/>
    <property type="match status" value="1"/>
</dbReference>
<feature type="domain" description="Response regulatory" evidence="15">
    <location>
        <begin position="1131"/>
        <end position="1262"/>
    </location>
</feature>
<accession>A0A9W9Q8U0</accession>
<dbReference type="SUPFAM" id="SSF52172">
    <property type="entry name" value="CheY-like"/>
    <property type="match status" value="1"/>
</dbReference>
<dbReference type="InterPro" id="IPR001294">
    <property type="entry name" value="Phytochrome"/>
</dbReference>
<evidence type="ECO:0000256" key="6">
    <source>
        <dbReference type="ARBA" id="ARBA00022777"/>
    </source>
</evidence>
<feature type="compositionally biased region" description="Polar residues" evidence="12">
    <location>
        <begin position="43"/>
        <end position="61"/>
    </location>
</feature>
<dbReference type="InterPro" id="IPR016132">
    <property type="entry name" value="Phyto_chromo_attachment"/>
</dbReference>
<dbReference type="InterPro" id="IPR005467">
    <property type="entry name" value="His_kinase_dom"/>
</dbReference>
<dbReference type="InterPro" id="IPR036097">
    <property type="entry name" value="HisK_dim/P_sf"/>
</dbReference>
<dbReference type="Gene3D" id="3.30.450.20">
    <property type="entry name" value="PAS domain"/>
    <property type="match status" value="1"/>
</dbReference>
<dbReference type="InterPro" id="IPR001789">
    <property type="entry name" value="Sig_transdc_resp-reg_receiver"/>
</dbReference>
<dbReference type="Pfam" id="PF08446">
    <property type="entry name" value="PAS_2"/>
    <property type="match status" value="1"/>
</dbReference>
<dbReference type="Pfam" id="PF02518">
    <property type="entry name" value="HATPase_c"/>
    <property type="match status" value="1"/>
</dbReference>
<dbReference type="InterPro" id="IPR035965">
    <property type="entry name" value="PAS-like_dom_sf"/>
</dbReference>
<feature type="modified residue" description="4-aspartylphosphate" evidence="11">
    <location>
        <position position="1182"/>
    </location>
</feature>
<dbReference type="InterPro" id="IPR011006">
    <property type="entry name" value="CheY-like_superfamily"/>
</dbReference>
<dbReference type="PANTHER" id="PTHR43065:SF10">
    <property type="entry name" value="PEROXIDE STRESS-ACTIVATED HISTIDINE KINASE MAK3"/>
    <property type="match status" value="1"/>
</dbReference>
<dbReference type="GO" id="GO:0006355">
    <property type="term" value="P:regulation of DNA-templated transcription"/>
    <property type="evidence" value="ECO:0007669"/>
    <property type="project" value="InterPro"/>
</dbReference>
<dbReference type="Gene3D" id="1.10.287.130">
    <property type="match status" value="1"/>
</dbReference>
<dbReference type="InterPro" id="IPR036890">
    <property type="entry name" value="HATPase_C_sf"/>
</dbReference>
<dbReference type="PROSITE" id="PS50046">
    <property type="entry name" value="PHYTOCHROME_2"/>
    <property type="match status" value="1"/>
</dbReference>
<dbReference type="GO" id="GO:0000155">
    <property type="term" value="F:phosphorelay sensor kinase activity"/>
    <property type="evidence" value="ECO:0007669"/>
    <property type="project" value="InterPro"/>
</dbReference>
<keyword evidence="4" id="KW-0808">Transferase</keyword>
<dbReference type="InterPro" id="IPR013515">
    <property type="entry name" value="Phytochrome_cen-reg"/>
</dbReference>
<keyword evidence="3" id="KW-0716">Sensory transduction</keyword>
<dbReference type="SUPFAM" id="SSF55874">
    <property type="entry name" value="ATPase domain of HSP90 chaperone/DNA topoisomerase II/histidine kinase"/>
    <property type="match status" value="1"/>
</dbReference>
<evidence type="ECO:0000256" key="7">
    <source>
        <dbReference type="ARBA" id="ARBA00022840"/>
    </source>
</evidence>
<dbReference type="SMART" id="SM00388">
    <property type="entry name" value="HisKA"/>
    <property type="match status" value="1"/>
</dbReference>
<feature type="region of interest" description="Disordered" evidence="12">
    <location>
        <begin position="1051"/>
        <end position="1130"/>
    </location>
</feature>
<dbReference type="InterPro" id="IPR003018">
    <property type="entry name" value="GAF"/>
</dbReference>
<evidence type="ECO:0000313" key="16">
    <source>
        <dbReference type="EMBL" id="KAJ5329246.1"/>
    </source>
</evidence>
<keyword evidence="9" id="KW-0902">Two-component regulatory system</keyword>
<feature type="compositionally biased region" description="Polar residues" evidence="12">
    <location>
        <begin position="351"/>
        <end position="360"/>
    </location>
</feature>
<evidence type="ECO:0000256" key="3">
    <source>
        <dbReference type="ARBA" id="ARBA00022606"/>
    </source>
</evidence>
<reference evidence="16" key="1">
    <citation type="submission" date="2022-12" db="EMBL/GenBank/DDBJ databases">
        <authorList>
            <person name="Petersen C."/>
        </authorList>
    </citation>
    <scope>NUCLEOTIDE SEQUENCE</scope>
    <source>
        <strain evidence="16">IBT 35673</strain>
    </source>
</reference>
<evidence type="ECO:0000256" key="1">
    <source>
        <dbReference type="ARBA" id="ARBA00022543"/>
    </source>
</evidence>
<keyword evidence="6" id="KW-0418">Kinase</keyword>
<comment type="caution">
    <text evidence="16">The sequence shown here is derived from an EMBL/GenBank/DDBJ whole genome shotgun (WGS) entry which is preliminary data.</text>
</comment>
<proteinExistence type="predicted"/>
<gene>
    <name evidence="16" type="ORF">N7452_009636</name>
</gene>
<dbReference type="PROSITE" id="PS50109">
    <property type="entry name" value="HIS_KIN"/>
    <property type="match status" value="1"/>
</dbReference>
<dbReference type="EMBL" id="JAPZBQ010000005">
    <property type="protein sequence ID" value="KAJ5329246.1"/>
    <property type="molecule type" value="Genomic_DNA"/>
</dbReference>
<feature type="compositionally biased region" description="Polar residues" evidence="12">
    <location>
        <begin position="125"/>
        <end position="139"/>
    </location>
</feature>
<dbReference type="Proteomes" id="UP001147695">
    <property type="component" value="Unassembled WGS sequence"/>
</dbReference>
<dbReference type="GO" id="GO:0009584">
    <property type="term" value="P:detection of visible light"/>
    <property type="evidence" value="ECO:0007669"/>
    <property type="project" value="InterPro"/>
</dbReference>
<dbReference type="InterPro" id="IPR029016">
    <property type="entry name" value="GAF-like_dom_sf"/>
</dbReference>
<dbReference type="Pfam" id="PF01590">
    <property type="entry name" value="GAF"/>
    <property type="match status" value="1"/>
</dbReference>
<evidence type="ECO:0000256" key="2">
    <source>
        <dbReference type="ARBA" id="ARBA00022553"/>
    </source>
</evidence>
<evidence type="ECO:0000259" key="14">
    <source>
        <dbReference type="PROSITE" id="PS50109"/>
    </source>
</evidence>
<dbReference type="SUPFAM" id="SSF47384">
    <property type="entry name" value="Homodimeric domain of signal transducing histidine kinase"/>
    <property type="match status" value="1"/>
</dbReference>
<dbReference type="Gene3D" id="3.40.50.2300">
    <property type="match status" value="1"/>
</dbReference>
<dbReference type="Gene3D" id="3.30.450.40">
    <property type="match status" value="1"/>
</dbReference>
<evidence type="ECO:0000256" key="8">
    <source>
        <dbReference type="ARBA" id="ARBA00022991"/>
    </source>
</evidence>
<dbReference type="Gene3D" id="3.30.565.10">
    <property type="entry name" value="Histidine kinase-like ATPase, C-terminal domain"/>
    <property type="match status" value="1"/>
</dbReference>
<dbReference type="InterPro" id="IPR043150">
    <property type="entry name" value="Phytochrome_PHY_sf"/>
</dbReference>
<keyword evidence="2 11" id="KW-0597">Phosphoprotein</keyword>
<dbReference type="InterPro" id="IPR003594">
    <property type="entry name" value="HATPase_dom"/>
</dbReference>
<evidence type="ECO:0000256" key="10">
    <source>
        <dbReference type="ARBA" id="ARBA00023170"/>
    </source>
</evidence>
<dbReference type="Pfam" id="PF00360">
    <property type="entry name" value="PHY"/>
    <property type="match status" value="1"/>
</dbReference>
<dbReference type="SMART" id="SM00448">
    <property type="entry name" value="REC"/>
    <property type="match status" value="1"/>
</dbReference>
<protein>
    <recommendedName>
        <fullName evidence="18">Phytochrome</fullName>
    </recommendedName>
</protein>
<dbReference type="Gene3D" id="3.30.450.270">
    <property type="match status" value="1"/>
</dbReference>
<feature type="compositionally biased region" description="Polar residues" evidence="12">
    <location>
        <begin position="1094"/>
        <end position="1125"/>
    </location>
</feature>
<keyword evidence="10" id="KW-0675">Receptor</keyword>
<evidence type="ECO:0000259" key="15">
    <source>
        <dbReference type="PROSITE" id="PS50110"/>
    </source>
</evidence>
<feature type="compositionally biased region" description="Polar residues" evidence="12">
    <location>
        <begin position="1067"/>
        <end position="1081"/>
    </location>
</feature>
<keyword evidence="5" id="KW-0547">Nucleotide-binding</keyword>
<dbReference type="GO" id="GO:0005524">
    <property type="term" value="F:ATP binding"/>
    <property type="evidence" value="ECO:0007669"/>
    <property type="project" value="UniProtKB-KW"/>
</dbReference>
<evidence type="ECO:0000256" key="12">
    <source>
        <dbReference type="SAM" id="MobiDB-lite"/>
    </source>
</evidence>
<dbReference type="CDD" id="cd17546">
    <property type="entry name" value="REC_hyHK_CKI1_RcsC-like"/>
    <property type="match status" value="1"/>
</dbReference>
<dbReference type="GO" id="GO:0009881">
    <property type="term" value="F:photoreceptor activity"/>
    <property type="evidence" value="ECO:0007669"/>
    <property type="project" value="UniProtKB-KW"/>
</dbReference>
<dbReference type="Pfam" id="PF00512">
    <property type="entry name" value="HisKA"/>
    <property type="match status" value="1"/>
</dbReference>
<dbReference type="Pfam" id="PF00072">
    <property type="entry name" value="Response_reg"/>
    <property type="match status" value="1"/>
</dbReference>
<evidence type="ECO:0000256" key="9">
    <source>
        <dbReference type="ARBA" id="ARBA00023012"/>
    </source>
</evidence>
<dbReference type="PROSITE" id="PS50110">
    <property type="entry name" value="RESPONSE_REGULATORY"/>
    <property type="match status" value="1"/>
</dbReference>
<dbReference type="CDD" id="cd00082">
    <property type="entry name" value="HisKA"/>
    <property type="match status" value="1"/>
</dbReference>
<feature type="domain" description="Phytochrome chromophore attachment site" evidence="13">
    <location>
        <begin position="397"/>
        <end position="559"/>
    </location>
</feature>
<dbReference type="SMART" id="SM00387">
    <property type="entry name" value="HATPase_c"/>
    <property type="match status" value="1"/>
</dbReference>
<feature type="region of interest" description="Disordered" evidence="12">
    <location>
        <begin position="1"/>
        <end position="164"/>
    </location>
</feature>
<keyword evidence="1" id="KW-0600">Photoreceptor protein</keyword>
<dbReference type="InterPro" id="IPR013654">
    <property type="entry name" value="PAS_2"/>
</dbReference>
<dbReference type="SUPFAM" id="SSF55781">
    <property type="entry name" value="GAF domain-like"/>
    <property type="match status" value="2"/>
</dbReference>
<evidence type="ECO:0000256" key="5">
    <source>
        <dbReference type="ARBA" id="ARBA00022741"/>
    </source>
</evidence>
<evidence type="ECO:0000313" key="17">
    <source>
        <dbReference type="Proteomes" id="UP001147695"/>
    </source>
</evidence>
<feature type="region of interest" description="Disordered" evidence="12">
    <location>
        <begin position="327"/>
        <end position="360"/>
    </location>
</feature>
<evidence type="ECO:0000259" key="13">
    <source>
        <dbReference type="PROSITE" id="PS50046"/>
    </source>
</evidence>
<dbReference type="InterPro" id="IPR003661">
    <property type="entry name" value="HisK_dim/P_dom"/>
</dbReference>
<evidence type="ECO:0000256" key="11">
    <source>
        <dbReference type="PROSITE-ProRule" id="PRU00169"/>
    </source>
</evidence>
<keyword evidence="7" id="KW-0067">ATP-binding</keyword>
<keyword evidence="8" id="KW-0157">Chromophore</keyword>